<evidence type="ECO:0000256" key="3">
    <source>
        <dbReference type="ARBA" id="ARBA00022729"/>
    </source>
</evidence>
<evidence type="ECO:0000256" key="5">
    <source>
        <dbReference type="ARBA" id="ARBA00023136"/>
    </source>
</evidence>
<evidence type="ECO:0000313" key="11">
    <source>
        <dbReference type="Proteomes" id="UP000807342"/>
    </source>
</evidence>
<accession>A0A9P5XEL9</accession>
<feature type="region of interest" description="Disordered" evidence="8">
    <location>
        <begin position="365"/>
        <end position="430"/>
    </location>
</feature>
<evidence type="ECO:0008006" key="12">
    <source>
        <dbReference type="Google" id="ProtNLM"/>
    </source>
</evidence>
<keyword evidence="6" id="KW-1015">Disulfide bond</keyword>
<proteinExistence type="predicted"/>
<feature type="compositionally biased region" description="Pro residues" evidence="8">
    <location>
        <begin position="104"/>
        <end position="117"/>
    </location>
</feature>
<keyword evidence="4 9" id="KW-1133">Transmembrane helix</keyword>
<dbReference type="Proteomes" id="UP000807342">
    <property type="component" value="Unassembled WGS sequence"/>
</dbReference>
<feature type="compositionally biased region" description="Low complexity" evidence="8">
    <location>
        <begin position="413"/>
        <end position="422"/>
    </location>
</feature>
<evidence type="ECO:0000313" key="10">
    <source>
        <dbReference type="EMBL" id="KAF9449599.1"/>
    </source>
</evidence>
<protein>
    <recommendedName>
        <fullName evidence="12">Mid2 domain-containing protein</fullName>
    </recommendedName>
</protein>
<feature type="compositionally biased region" description="Polar residues" evidence="8">
    <location>
        <begin position="365"/>
        <end position="384"/>
    </location>
</feature>
<dbReference type="GO" id="GO:0016020">
    <property type="term" value="C:membrane"/>
    <property type="evidence" value="ECO:0007669"/>
    <property type="project" value="UniProtKB-SubCell"/>
</dbReference>
<name>A0A9P5XEL9_9AGAR</name>
<dbReference type="OrthoDB" id="3263215at2759"/>
<keyword evidence="2 9" id="KW-0812">Transmembrane</keyword>
<evidence type="ECO:0000256" key="2">
    <source>
        <dbReference type="ARBA" id="ARBA00022692"/>
    </source>
</evidence>
<comment type="caution">
    <text evidence="10">The sequence shown here is derived from an EMBL/GenBank/DDBJ whole genome shotgun (WGS) entry which is preliminary data.</text>
</comment>
<evidence type="ECO:0000256" key="7">
    <source>
        <dbReference type="ARBA" id="ARBA00023319"/>
    </source>
</evidence>
<evidence type="ECO:0000256" key="4">
    <source>
        <dbReference type="ARBA" id="ARBA00022989"/>
    </source>
</evidence>
<reference evidence="10" key="1">
    <citation type="submission" date="2020-11" db="EMBL/GenBank/DDBJ databases">
        <authorList>
            <consortium name="DOE Joint Genome Institute"/>
            <person name="Ahrendt S."/>
            <person name="Riley R."/>
            <person name="Andreopoulos W."/>
            <person name="Labutti K."/>
            <person name="Pangilinan J."/>
            <person name="Ruiz-Duenas F.J."/>
            <person name="Barrasa J.M."/>
            <person name="Sanchez-Garcia M."/>
            <person name="Camarero S."/>
            <person name="Miyauchi S."/>
            <person name="Serrano A."/>
            <person name="Linde D."/>
            <person name="Babiker R."/>
            <person name="Drula E."/>
            <person name="Ayuso-Fernandez I."/>
            <person name="Pacheco R."/>
            <person name="Padilla G."/>
            <person name="Ferreira P."/>
            <person name="Barriuso J."/>
            <person name="Kellner H."/>
            <person name="Castanera R."/>
            <person name="Alfaro M."/>
            <person name="Ramirez L."/>
            <person name="Pisabarro A.G."/>
            <person name="Kuo A."/>
            <person name="Tritt A."/>
            <person name="Lipzen A."/>
            <person name="He G."/>
            <person name="Yan M."/>
            <person name="Ng V."/>
            <person name="Cullen D."/>
            <person name="Martin F."/>
            <person name="Rosso M.-N."/>
            <person name="Henrissat B."/>
            <person name="Hibbett D."/>
            <person name="Martinez A.T."/>
            <person name="Grigoriev I.V."/>
        </authorList>
    </citation>
    <scope>NUCLEOTIDE SEQUENCE</scope>
    <source>
        <strain evidence="10">MF-IS2</strain>
    </source>
</reference>
<feature type="region of interest" description="Disordered" evidence="8">
    <location>
        <begin position="92"/>
        <end position="132"/>
    </location>
</feature>
<keyword evidence="5 9" id="KW-0472">Membrane</keyword>
<dbReference type="InterPro" id="IPR000920">
    <property type="entry name" value="Myelin_P0-rel"/>
</dbReference>
<sequence length="430" mass="44453">MSSCSSSPTLTRTDNVVTNSLSTSTTTHVTTLPPSTTVLTLLPSCTATTGSCSAQPIITTSAIPGGTTTVVDTITVTVPITSSQVTTLWETSCQQTNQDTSVPSTPPPSSSPTPPPSSTSSQSFSTPPPSIIVTASSSTQADGIVTPVTFTITSTVAPVLVSQTATTSASSTPNPDTSKNLGPIIGGVVGGLVGLGAFLFLIWFLLRRRRRWDDIFENDDDVPAVAVAAVPKEKQADGRPKPYQYGLVGHTKSPSLVSAPSSPPPGSAPSLSDNGFDRSHHRNNSATPLLGPTTQSIGTSPFPRPPSTAMQDTNINFQGQPQDSGRSHTSPGAANAAATMMGRRDTDFRTGSPISFQEQRILQVTNADLRTQSPGTPTGATSPEPQRDGKGRTMIRGEKAPIVHLDGGRYQEGAAGSSSAAGPAPPAYFE</sequence>
<evidence type="ECO:0000256" key="8">
    <source>
        <dbReference type="SAM" id="MobiDB-lite"/>
    </source>
</evidence>
<feature type="transmembrane region" description="Helical" evidence="9">
    <location>
        <begin position="184"/>
        <end position="206"/>
    </location>
</feature>
<dbReference type="EMBL" id="MU151126">
    <property type="protein sequence ID" value="KAF9449599.1"/>
    <property type="molecule type" value="Genomic_DNA"/>
</dbReference>
<comment type="subcellular location">
    <subcellularLocation>
        <location evidence="1">Membrane</location>
    </subcellularLocation>
</comment>
<keyword evidence="3" id="KW-0732">Signal</keyword>
<keyword evidence="11" id="KW-1185">Reference proteome</keyword>
<feature type="compositionally biased region" description="Basic and acidic residues" evidence="8">
    <location>
        <begin position="385"/>
        <end position="409"/>
    </location>
</feature>
<evidence type="ECO:0000256" key="9">
    <source>
        <dbReference type="SAM" id="Phobius"/>
    </source>
</evidence>
<dbReference type="AlphaFoldDB" id="A0A9P5XEL9"/>
<dbReference type="PRINTS" id="PR00213">
    <property type="entry name" value="MYELINP0"/>
</dbReference>
<feature type="compositionally biased region" description="Polar residues" evidence="8">
    <location>
        <begin position="308"/>
        <end position="332"/>
    </location>
</feature>
<evidence type="ECO:0000256" key="6">
    <source>
        <dbReference type="ARBA" id="ARBA00023157"/>
    </source>
</evidence>
<keyword evidence="7" id="KW-0393">Immunoglobulin domain</keyword>
<feature type="compositionally biased region" description="Polar residues" evidence="8">
    <location>
        <begin position="284"/>
        <end position="299"/>
    </location>
</feature>
<organism evidence="10 11">
    <name type="scientific">Macrolepiota fuliginosa MF-IS2</name>
    <dbReference type="NCBI Taxonomy" id="1400762"/>
    <lineage>
        <taxon>Eukaryota</taxon>
        <taxon>Fungi</taxon>
        <taxon>Dikarya</taxon>
        <taxon>Basidiomycota</taxon>
        <taxon>Agaricomycotina</taxon>
        <taxon>Agaricomycetes</taxon>
        <taxon>Agaricomycetidae</taxon>
        <taxon>Agaricales</taxon>
        <taxon>Agaricineae</taxon>
        <taxon>Agaricaceae</taxon>
        <taxon>Macrolepiota</taxon>
    </lineage>
</organism>
<gene>
    <name evidence="10" type="ORF">P691DRAFT_758945</name>
</gene>
<feature type="region of interest" description="Disordered" evidence="8">
    <location>
        <begin position="232"/>
        <end position="339"/>
    </location>
</feature>
<evidence type="ECO:0000256" key="1">
    <source>
        <dbReference type="ARBA" id="ARBA00004370"/>
    </source>
</evidence>